<sequence>MDKRTLYQLVTAISSAAEYRDAYTSMHQSHVSNLARCIAQELALSEEIVECVRIAATLHDIGKLGVPLSILTKVGKLREEEFALIKLHPVIGYDILKNIDFDYPVALAVRQHHERLNGSGYPDGLTSEEILLEAKIIAVADVVESMQAARPYRKALGINTALEEISHNKGILYDADVVDACIKLCAKMDDDVFISKLAALHQ</sequence>
<dbReference type="Pfam" id="PF13487">
    <property type="entry name" value="HD_5"/>
    <property type="match status" value="1"/>
</dbReference>
<protein>
    <submittedName>
        <fullName evidence="3">Metal dependent phosphohydrolase</fullName>
    </submittedName>
</protein>
<dbReference type="eggNOG" id="COG2206">
    <property type="taxonomic scope" value="Bacteria"/>
</dbReference>
<dbReference type="Proteomes" id="UP000019276">
    <property type="component" value="Unassembled WGS sequence"/>
</dbReference>
<feature type="domain" description="HD" evidence="1">
    <location>
        <begin position="24"/>
        <end position="146"/>
    </location>
</feature>
<keyword evidence="3" id="KW-0378">Hydrolase</keyword>
<evidence type="ECO:0000259" key="2">
    <source>
        <dbReference type="PROSITE" id="PS51832"/>
    </source>
</evidence>
<dbReference type="SUPFAM" id="SSF109604">
    <property type="entry name" value="HD-domain/PDEase-like"/>
    <property type="match status" value="1"/>
</dbReference>
<name>W7QIP7_9ALTE</name>
<dbReference type="InterPro" id="IPR037522">
    <property type="entry name" value="HD_GYP_dom"/>
</dbReference>
<evidence type="ECO:0000313" key="4">
    <source>
        <dbReference type="Proteomes" id="UP000019276"/>
    </source>
</evidence>
<evidence type="ECO:0000259" key="1">
    <source>
        <dbReference type="PROSITE" id="PS51831"/>
    </source>
</evidence>
<organism evidence="3 4">
    <name type="scientific">Catenovulum agarivorans DS-2</name>
    <dbReference type="NCBI Taxonomy" id="1328313"/>
    <lineage>
        <taxon>Bacteria</taxon>
        <taxon>Pseudomonadati</taxon>
        <taxon>Pseudomonadota</taxon>
        <taxon>Gammaproteobacteria</taxon>
        <taxon>Alteromonadales</taxon>
        <taxon>Alteromonadaceae</taxon>
        <taxon>Catenovulum</taxon>
    </lineage>
</organism>
<dbReference type="STRING" id="1328313.DS2_02845"/>
<dbReference type="Gene3D" id="1.10.3210.10">
    <property type="entry name" value="Hypothetical protein af1432"/>
    <property type="match status" value="1"/>
</dbReference>
<accession>W7QIP7</accession>
<dbReference type="GO" id="GO:0008081">
    <property type="term" value="F:phosphoric diester hydrolase activity"/>
    <property type="evidence" value="ECO:0007669"/>
    <property type="project" value="UniProtKB-ARBA"/>
</dbReference>
<gene>
    <name evidence="3" type="ORF">DS2_02845</name>
</gene>
<evidence type="ECO:0000313" key="3">
    <source>
        <dbReference type="EMBL" id="EWH11726.1"/>
    </source>
</evidence>
<dbReference type="PANTHER" id="PTHR43155">
    <property type="entry name" value="CYCLIC DI-GMP PHOSPHODIESTERASE PA4108-RELATED"/>
    <property type="match status" value="1"/>
</dbReference>
<feature type="domain" description="HD-GYP" evidence="2">
    <location>
        <begin position="2"/>
        <end position="197"/>
    </location>
</feature>
<proteinExistence type="predicted"/>
<dbReference type="SMART" id="SM00471">
    <property type="entry name" value="HDc"/>
    <property type="match status" value="1"/>
</dbReference>
<dbReference type="InterPro" id="IPR003607">
    <property type="entry name" value="HD/PDEase_dom"/>
</dbReference>
<keyword evidence="4" id="KW-1185">Reference proteome</keyword>
<dbReference type="PROSITE" id="PS51832">
    <property type="entry name" value="HD_GYP"/>
    <property type="match status" value="1"/>
</dbReference>
<comment type="caution">
    <text evidence="3">The sequence shown here is derived from an EMBL/GenBank/DDBJ whole genome shotgun (WGS) entry which is preliminary data.</text>
</comment>
<dbReference type="InterPro" id="IPR006674">
    <property type="entry name" value="HD_domain"/>
</dbReference>
<dbReference type="RefSeq" id="WP_152537529.1">
    <property type="nucleotide sequence ID" value="NZ_ARZY01000003.1"/>
</dbReference>
<dbReference type="AlphaFoldDB" id="W7QIP7"/>
<dbReference type="PROSITE" id="PS51831">
    <property type="entry name" value="HD"/>
    <property type="match status" value="1"/>
</dbReference>
<dbReference type="EMBL" id="ARZY01000003">
    <property type="protein sequence ID" value="EWH11726.1"/>
    <property type="molecule type" value="Genomic_DNA"/>
</dbReference>
<dbReference type="CDD" id="cd00077">
    <property type="entry name" value="HDc"/>
    <property type="match status" value="1"/>
</dbReference>
<dbReference type="PANTHER" id="PTHR43155:SF2">
    <property type="entry name" value="CYCLIC DI-GMP PHOSPHODIESTERASE PA4108"/>
    <property type="match status" value="1"/>
</dbReference>
<dbReference type="OrthoDB" id="9802066at2"/>
<reference evidence="3 4" key="1">
    <citation type="journal article" date="2014" name="Genome Announc.">
        <title>Draft Genome Sequence of the Agar-Degrading Bacterium Catenovulum sp. Strain DS-2, Isolated from Intestines of Haliotis diversicolor.</title>
        <authorList>
            <person name="Shan D."/>
            <person name="Li X."/>
            <person name="Gu Z."/>
            <person name="Wei G."/>
            <person name="Gao Z."/>
            <person name="Shao Z."/>
        </authorList>
    </citation>
    <scope>NUCLEOTIDE SEQUENCE [LARGE SCALE GENOMIC DNA]</scope>
    <source>
        <strain evidence="3 4">DS-2</strain>
    </source>
</reference>